<dbReference type="Gene3D" id="3.40.50.720">
    <property type="entry name" value="NAD(P)-binding Rossmann-like Domain"/>
    <property type="match status" value="2"/>
</dbReference>
<keyword evidence="4" id="KW-0274">FAD</keyword>
<gene>
    <name evidence="7" type="ORF">METZ01_LOCUS6312</name>
</gene>
<dbReference type="AlphaFoldDB" id="A0A381NHZ5"/>
<dbReference type="InterPro" id="IPR006076">
    <property type="entry name" value="FAD-dep_OxRdtase"/>
</dbReference>
<dbReference type="GO" id="GO:0019478">
    <property type="term" value="P:D-amino acid catabolic process"/>
    <property type="evidence" value="ECO:0007669"/>
    <property type="project" value="TreeGrafter"/>
</dbReference>
<dbReference type="GO" id="GO:0003884">
    <property type="term" value="F:D-amino-acid oxidase activity"/>
    <property type="evidence" value="ECO:0007669"/>
    <property type="project" value="InterPro"/>
</dbReference>
<accession>A0A381NHZ5</accession>
<dbReference type="InterPro" id="IPR023209">
    <property type="entry name" value="DAO"/>
</dbReference>
<organism evidence="7">
    <name type="scientific">marine metagenome</name>
    <dbReference type="NCBI Taxonomy" id="408172"/>
    <lineage>
        <taxon>unclassified sequences</taxon>
        <taxon>metagenomes</taxon>
        <taxon>ecological metagenomes</taxon>
    </lineage>
</organism>
<dbReference type="GO" id="GO:0005737">
    <property type="term" value="C:cytoplasm"/>
    <property type="evidence" value="ECO:0007669"/>
    <property type="project" value="TreeGrafter"/>
</dbReference>
<evidence type="ECO:0000256" key="5">
    <source>
        <dbReference type="ARBA" id="ARBA00023002"/>
    </source>
</evidence>
<evidence type="ECO:0000259" key="6">
    <source>
        <dbReference type="Pfam" id="PF01266"/>
    </source>
</evidence>
<dbReference type="EMBL" id="UINC01000333">
    <property type="protein sequence ID" value="SUZ53458.1"/>
    <property type="molecule type" value="Genomic_DNA"/>
</dbReference>
<keyword evidence="5" id="KW-0560">Oxidoreductase</keyword>
<dbReference type="SUPFAM" id="SSF51971">
    <property type="entry name" value="Nucleotide-binding domain"/>
    <property type="match status" value="1"/>
</dbReference>
<dbReference type="Pfam" id="PF01266">
    <property type="entry name" value="DAO"/>
    <property type="match status" value="2"/>
</dbReference>
<comment type="similarity">
    <text evidence="2">Belongs to the DAMOX/DASOX family.</text>
</comment>
<evidence type="ECO:0000313" key="7">
    <source>
        <dbReference type="EMBL" id="SUZ53458.1"/>
    </source>
</evidence>
<evidence type="ECO:0000256" key="4">
    <source>
        <dbReference type="ARBA" id="ARBA00022827"/>
    </source>
</evidence>
<dbReference type="PANTHER" id="PTHR11530">
    <property type="entry name" value="D-AMINO ACID OXIDASE"/>
    <property type="match status" value="1"/>
</dbReference>
<feature type="domain" description="FAD dependent oxidoreductase" evidence="6">
    <location>
        <begin position="34"/>
        <end position="97"/>
    </location>
</feature>
<comment type="cofactor">
    <cofactor evidence="1">
        <name>FAD</name>
        <dbReference type="ChEBI" id="CHEBI:57692"/>
    </cofactor>
</comment>
<evidence type="ECO:0000256" key="2">
    <source>
        <dbReference type="ARBA" id="ARBA00006730"/>
    </source>
</evidence>
<dbReference type="GO" id="GO:0071949">
    <property type="term" value="F:FAD binding"/>
    <property type="evidence" value="ECO:0007669"/>
    <property type="project" value="InterPro"/>
</dbReference>
<dbReference type="PANTHER" id="PTHR11530:SF11">
    <property type="entry name" value="D-ASPARTATE OXIDASE"/>
    <property type="match status" value="1"/>
</dbReference>
<keyword evidence="3" id="KW-0285">Flavoprotein</keyword>
<feature type="domain" description="FAD dependent oxidoreductase" evidence="6">
    <location>
        <begin position="106"/>
        <end position="377"/>
    </location>
</feature>
<proteinExistence type="inferred from homology"/>
<name>A0A381NHZ5_9ZZZZ</name>
<dbReference type="PROSITE" id="PS51257">
    <property type="entry name" value="PROKAR_LIPOPROTEIN"/>
    <property type="match status" value="1"/>
</dbReference>
<protein>
    <recommendedName>
        <fullName evidence="6">FAD dependent oxidoreductase domain-containing protein</fullName>
    </recommendedName>
</protein>
<evidence type="ECO:0000256" key="1">
    <source>
        <dbReference type="ARBA" id="ARBA00001974"/>
    </source>
</evidence>
<reference evidence="7" key="1">
    <citation type="submission" date="2018-05" db="EMBL/GenBank/DDBJ databases">
        <authorList>
            <person name="Lanie J.A."/>
            <person name="Ng W.-L."/>
            <person name="Kazmierczak K.M."/>
            <person name="Andrzejewski T.M."/>
            <person name="Davidsen T.M."/>
            <person name="Wayne K.J."/>
            <person name="Tettelin H."/>
            <person name="Glass J.I."/>
            <person name="Rusch D."/>
            <person name="Podicherti R."/>
            <person name="Tsui H.-C.T."/>
            <person name="Winkler M.E."/>
        </authorList>
    </citation>
    <scope>NUCLEOTIDE SEQUENCE</scope>
</reference>
<dbReference type="Gene3D" id="3.30.9.10">
    <property type="entry name" value="D-Amino Acid Oxidase, subunit A, domain 2"/>
    <property type="match status" value="1"/>
</dbReference>
<evidence type="ECO:0000256" key="3">
    <source>
        <dbReference type="ARBA" id="ARBA00022630"/>
    </source>
</evidence>
<sequence length="390" mass="42432">MDRRTLLKTGGMGILGLGLGGCFRGSASSLSPYKLLPPLNVAWNRVIHTTVGLRPHRPSGFVLRAERFGDKTLIHNYGHGGSGMSLSWGTGSMAADLALESELREVAVIGCGVAGLTTARQLQRRGFSVTIYALSVPPDTTSNMSLAAWTPTSGLVDRERRTAAWDLQLRQAARIAYRQLQLLSGPEYGISWIDSYALSDSAPRERSTQEDQDPLLPSDLRLPTVALGPGEHPFPTRYASQRVTLRIEPSIYLDALVRDVMRFGGRIVIRKFDTPRDLMTLDESIIINCTGLGSHDLFGDTELVPLKGQLTLLVPQPEVNYATFGGLQGTGGFIHMQPRSDGIALGGTSEEGNWSLEPDENARQRIVEAHRALFAAMRGSPRLESAISLS</sequence>